<dbReference type="InterPro" id="IPR053288">
    <property type="entry name" value="TGD_Bridge_Protein"/>
</dbReference>
<dbReference type="AlphaFoldDB" id="A0AAV9ANM5"/>
<evidence type="ECO:0000313" key="3">
    <source>
        <dbReference type="Proteomes" id="UP001179952"/>
    </source>
</evidence>
<evidence type="ECO:0000313" key="2">
    <source>
        <dbReference type="EMBL" id="KAK1265767.1"/>
    </source>
</evidence>
<organism evidence="2 3">
    <name type="scientific">Acorus gramineus</name>
    <name type="common">Dwarf sweet flag</name>
    <dbReference type="NCBI Taxonomy" id="55184"/>
    <lineage>
        <taxon>Eukaryota</taxon>
        <taxon>Viridiplantae</taxon>
        <taxon>Streptophyta</taxon>
        <taxon>Embryophyta</taxon>
        <taxon>Tracheophyta</taxon>
        <taxon>Spermatophyta</taxon>
        <taxon>Magnoliopsida</taxon>
        <taxon>Liliopsida</taxon>
        <taxon>Acoraceae</taxon>
        <taxon>Acorus</taxon>
    </lineage>
</organism>
<gene>
    <name evidence="2" type="ORF">QJS04_geneDACA000502</name>
</gene>
<keyword evidence="3" id="KW-1185">Reference proteome</keyword>
<proteinExistence type="predicted"/>
<dbReference type="Proteomes" id="UP001179952">
    <property type="component" value="Unassembled WGS sequence"/>
</dbReference>
<dbReference type="EMBL" id="JAUJYN010000007">
    <property type="protein sequence ID" value="KAK1265767.1"/>
    <property type="molecule type" value="Genomic_DNA"/>
</dbReference>
<keyword evidence="1" id="KW-1133">Transmembrane helix</keyword>
<comment type="caution">
    <text evidence="2">The sequence shown here is derived from an EMBL/GenBank/DDBJ whole genome shotgun (WGS) entry which is preliminary data.</text>
</comment>
<name>A0AAV9ANM5_ACOGR</name>
<protein>
    <submittedName>
        <fullName evidence="2">Uncharacterized protein</fullName>
    </submittedName>
</protein>
<dbReference type="PANTHER" id="PTHR34201">
    <property type="entry name" value="GLYCINE-RICH PROTEIN"/>
    <property type="match status" value="1"/>
</dbReference>
<accession>A0AAV9ANM5</accession>
<keyword evidence="1" id="KW-0812">Transmembrane</keyword>
<feature type="transmembrane region" description="Helical" evidence="1">
    <location>
        <begin position="20"/>
        <end position="42"/>
    </location>
</feature>
<keyword evidence="1" id="KW-0472">Membrane</keyword>
<sequence length="78" mass="8043">MVLTNFSGTGVGFGMPLHTLGLGIGGGCGVGLGLGWGFGNAFGSHYRTTEVRFQGIEFEKEKNEVKMESEIGDGSASG</sequence>
<dbReference type="PANTHER" id="PTHR34201:SF12">
    <property type="entry name" value="PROTEIN TRIGALACTOSYLDIACYLGLYCEROL 5, CHLOROPLASTIC"/>
    <property type="match status" value="1"/>
</dbReference>
<reference evidence="2" key="2">
    <citation type="submission" date="2023-06" db="EMBL/GenBank/DDBJ databases">
        <authorList>
            <person name="Ma L."/>
            <person name="Liu K.-W."/>
            <person name="Li Z."/>
            <person name="Hsiao Y.-Y."/>
            <person name="Qi Y."/>
            <person name="Fu T."/>
            <person name="Tang G."/>
            <person name="Zhang D."/>
            <person name="Sun W.-H."/>
            <person name="Liu D.-K."/>
            <person name="Li Y."/>
            <person name="Chen G.-Z."/>
            <person name="Liu X.-D."/>
            <person name="Liao X.-Y."/>
            <person name="Jiang Y.-T."/>
            <person name="Yu X."/>
            <person name="Hao Y."/>
            <person name="Huang J."/>
            <person name="Zhao X.-W."/>
            <person name="Ke S."/>
            <person name="Chen Y.-Y."/>
            <person name="Wu W.-L."/>
            <person name="Hsu J.-L."/>
            <person name="Lin Y.-F."/>
            <person name="Huang M.-D."/>
            <person name="Li C.-Y."/>
            <person name="Huang L."/>
            <person name="Wang Z.-W."/>
            <person name="Zhao X."/>
            <person name="Zhong W.-Y."/>
            <person name="Peng D.-H."/>
            <person name="Ahmad S."/>
            <person name="Lan S."/>
            <person name="Zhang J.-S."/>
            <person name="Tsai W.-C."/>
            <person name="Van De Peer Y."/>
            <person name="Liu Z.-J."/>
        </authorList>
    </citation>
    <scope>NUCLEOTIDE SEQUENCE</scope>
    <source>
        <strain evidence="2">SCP</strain>
        <tissue evidence="2">Leaves</tissue>
    </source>
</reference>
<evidence type="ECO:0000256" key="1">
    <source>
        <dbReference type="SAM" id="Phobius"/>
    </source>
</evidence>
<reference evidence="2" key="1">
    <citation type="journal article" date="2023" name="Nat. Commun.">
        <title>Diploid and tetraploid genomes of Acorus and the evolution of monocots.</title>
        <authorList>
            <person name="Ma L."/>
            <person name="Liu K.W."/>
            <person name="Li Z."/>
            <person name="Hsiao Y.Y."/>
            <person name="Qi Y."/>
            <person name="Fu T."/>
            <person name="Tang G.D."/>
            <person name="Zhang D."/>
            <person name="Sun W.H."/>
            <person name="Liu D.K."/>
            <person name="Li Y."/>
            <person name="Chen G.Z."/>
            <person name="Liu X.D."/>
            <person name="Liao X.Y."/>
            <person name="Jiang Y.T."/>
            <person name="Yu X."/>
            <person name="Hao Y."/>
            <person name="Huang J."/>
            <person name="Zhao X.W."/>
            <person name="Ke S."/>
            <person name="Chen Y.Y."/>
            <person name="Wu W.L."/>
            <person name="Hsu J.L."/>
            <person name="Lin Y.F."/>
            <person name="Huang M.D."/>
            <person name="Li C.Y."/>
            <person name="Huang L."/>
            <person name="Wang Z.W."/>
            <person name="Zhao X."/>
            <person name="Zhong W.Y."/>
            <person name="Peng D.H."/>
            <person name="Ahmad S."/>
            <person name="Lan S."/>
            <person name="Zhang J.S."/>
            <person name="Tsai W.C."/>
            <person name="Van de Peer Y."/>
            <person name="Liu Z.J."/>
        </authorList>
    </citation>
    <scope>NUCLEOTIDE SEQUENCE</scope>
    <source>
        <strain evidence="2">SCP</strain>
    </source>
</reference>